<evidence type="ECO:0000256" key="13">
    <source>
        <dbReference type="SAM" id="Phobius"/>
    </source>
</evidence>
<evidence type="ECO:0000256" key="4">
    <source>
        <dbReference type="ARBA" id="ARBA00006335"/>
    </source>
</evidence>
<dbReference type="Proteomes" id="UP000094285">
    <property type="component" value="Unassembled WGS sequence"/>
</dbReference>
<evidence type="ECO:0000256" key="11">
    <source>
        <dbReference type="ARBA" id="ARBA00023098"/>
    </source>
</evidence>
<proteinExistence type="inferred from homology"/>
<keyword evidence="11" id="KW-0443">Lipid metabolism</keyword>
<evidence type="ECO:0000259" key="14">
    <source>
        <dbReference type="Pfam" id="PF03372"/>
    </source>
</evidence>
<dbReference type="GO" id="GO:0030149">
    <property type="term" value="P:sphingolipid catabolic process"/>
    <property type="evidence" value="ECO:0007669"/>
    <property type="project" value="EnsemblFungi"/>
</dbReference>
<keyword evidence="5 13" id="KW-0812">Transmembrane</keyword>
<reference evidence="16" key="1">
    <citation type="submission" date="2016-05" db="EMBL/GenBank/DDBJ databases">
        <title>Comparative genomics of biotechnologically important yeasts.</title>
        <authorList>
            <consortium name="DOE Joint Genome Institute"/>
            <person name="Riley R."/>
            <person name="Haridas S."/>
            <person name="Wolfe K.H."/>
            <person name="Lopes M.R."/>
            <person name="Hittinger C.T."/>
            <person name="Goker M."/>
            <person name="Salamov A."/>
            <person name="Wisecaver J."/>
            <person name="Long T.M."/>
            <person name="Aerts A.L."/>
            <person name="Barry K."/>
            <person name="Choi C."/>
            <person name="Clum A."/>
            <person name="Coughlan A.Y."/>
            <person name="Deshpande S."/>
            <person name="Douglass A.P."/>
            <person name="Hanson S.J."/>
            <person name="Klenk H.-P."/>
            <person name="Labutti K."/>
            <person name="Lapidus A."/>
            <person name="Lindquist E."/>
            <person name="Lipzen A."/>
            <person name="Meier-Kolthoff J.P."/>
            <person name="Ohm R.A."/>
            <person name="Otillar R.P."/>
            <person name="Pangilinan J."/>
            <person name="Peng Y."/>
            <person name="Rokas A."/>
            <person name="Rosa C.A."/>
            <person name="Scheuner C."/>
            <person name="Sibirny A.A."/>
            <person name="Slot J.C."/>
            <person name="Stielow J.B."/>
            <person name="Sun H."/>
            <person name="Kurtzman C.P."/>
            <person name="Blackwell M."/>
            <person name="Grigoriev I.V."/>
            <person name="Jeffries T.W."/>
        </authorList>
    </citation>
    <scope>NUCLEOTIDE SEQUENCE [LARGE SCALE GENOMIC DNA]</scope>
    <source>
        <strain evidence="16">NRRL Y-17324</strain>
    </source>
</reference>
<dbReference type="PANTHER" id="PTHR16320:SF24">
    <property type="entry name" value="PHOSPHODIESTERASE, PUTATIVE-RELATED"/>
    <property type="match status" value="1"/>
</dbReference>
<dbReference type="Pfam" id="PF03372">
    <property type="entry name" value="Exo_endo_phos"/>
    <property type="match status" value="1"/>
</dbReference>
<dbReference type="InterPro" id="IPR036691">
    <property type="entry name" value="Endo/exonu/phosph_ase_sf"/>
</dbReference>
<sequence length="432" mass="49196">MIKDATVRQTSPFNQSVKLLTFNTWGLKYVSKHRKQRLEAIATRLGSASEEQYDIVALQEVWCEGDWETIEEECRELYPYRRFFKSGIVSGPGLALLSKIPIDETFLYRFPINGRPSAFHRGDWLVGKSIAVTILKPHVANALPIAILNSHMHAPYAHSGDASYSCHRACQAWDFSKLVKMLRRAGYAVIQVGDLNSKPESLPYKLFTVEGGLVDSWDACNEEKFTPNQIAQMQPQEQIELAGTTCDSQLNTWRATRRRWEACRLDYALVDPNNIKSVNASVKFTELMPAPYSCSYSDHFAYSAELLIKSKEEAVVPADNEDISTKLELYRELIAEIVEYRKHTIPFQATWRKYHFFGSLALVFILHIAVSFASIEHAWLSVIIMFLSTIIGITGVINGMMWLLGVRSELRALQEVQMEVEDIYASHQSDRK</sequence>
<evidence type="ECO:0000256" key="6">
    <source>
        <dbReference type="ARBA" id="ARBA00022723"/>
    </source>
</evidence>
<feature type="transmembrane region" description="Helical" evidence="13">
    <location>
        <begin position="379"/>
        <end position="404"/>
    </location>
</feature>
<keyword evidence="9" id="KW-0746">Sphingolipid metabolism</keyword>
<organism evidence="15 16">
    <name type="scientific">Suhomyces tanzawaensis NRRL Y-17324</name>
    <dbReference type="NCBI Taxonomy" id="984487"/>
    <lineage>
        <taxon>Eukaryota</taxon>
        <taxon>Fungi</taxon>
        <taxon>Dikarya</taxon>
        <taxon>Ascomycota</taxon>
        <taxon>Saccharomycotina</taxon>
        <taxon>Pichiomycetes</taxon>
        <taxon>Debaryomycetaceae</taxon>
        <taxon>Suhomyces</taxon>
    </lineage>
</organism>
<comment type="subcellular location">
    <subcellularLocation>
        <location evidence="1">Membrane</location>
        <topology evidence="1">Multi-pass membrane protein</topology>
    </subcellularLocation>
</comment>
<dbReference type="GO" id="GO:0004767">
    <property type="term" value="F:sphingomyelin phosphodiesterase activity"/>
    <property type="evidence" value="ECO:0007669"/>
    <property type="project" value="InterPro"/>
</dbReference>
<evidence type="ECO:0000256" key="5">
    <source>
        <dbReference type="ARBA" id="ARBA00022692"/>
    </source>
</evidence>
<accession>A0A1E4SKW0</accession>
<dbReference type="RefSeq" id="XP_020065252.1">
    <property type="nucleotide sequence ID" value="XM_020207552.1"/>
</dbReference>
<dbReference type="GO" id="GO:0052714">
    <property type="term" value="F:mannosyl-inositol phosphorylceramide phospholipase activity"/>
    <property type="evidence" value="ECO:0007669"/>
    <property type="project" value="EnsemblFungi"/>
</dbReference>
<evidence type="ECO:0000256" key="12">
    <source>
        <dbReference type="ARBA" id="ARBA00023136"/>
    </source>
</evidence>
<dbReference type="FunFam" id="3.60.10.10:FF:000073">
    <property type="entry name" value="Inositol phosphosphingolipid phospholipase"/>
    <property type="match status" value="1"/>
</dbReference>
<dbReference type="PANTHER" id="PTHR16320">
    <property type="entry name" value="SPHINGOMYELINASE FAMILY MEMBER"/>
    <property type="match status" value="1"/>
</dbReference>
<comment type="similarity">
    <text evidence="4">Belongs to the neutral sphingomyelinase family.</text>
</comment>
<dbReference type="SUPFAM" id="SSF56219">
    <property type="entry name" value="DNase I-like"/>
    <property type="match status" value="1"/>
</dbReference>
<keyword evidence="8" id="KW-0460">Magnesium</keyword>
<feature type="domain" description="Endonuclease/exonuclease/phosphatase" evidence="14">
    <location>
        <begin position="20"/>
        <end position="299"/>
    </location>
</feature>
<comment type="pathway">
    <text evidence="3">Sphingolipid metabolism.</text>
</comment>
<dbReference type="GO" id="GO:0005741">
    <property type="term" value="C:mitochondrial outer membrane"/>
    <property type="evidence" value="ECO:0007669"/>
    <property type="project" value="EnsemblFungi"/>
</dbReference>
<evidence type="ECO:0000256" key="10">
    <source>
        <dbReference type="ARBA" id="ARBA00022989"/>
    </source>
</evidence>
<keyword evidence="7" id="KW-0378">Hydrolase</keyword>
<dbReference type="GO" id="GO:0072711">
    <property type="term" value="P:cellular response to hydroxyurea"/>
    <property type="evidence" value="ECO:0007669"/>
    <property type="project" value="EnsemblFungi"/>
</dbReference>
<dbReference type="EMBL" id="KV453911">
    <property type="protein sequence ID" value="ODV80130.1"/>
    <property type="molecule type" value="Genomic_DNA"/>
</dbReference>
<dbReference type="GeneID" id="30981689"/>
<gene>
    <name evidence="15" type="ORF">CANTADRAFT_25842</name>
</gene>
<dbReference type="GO" id="GO:0005783">
    <property type="term" value="C:endoplasmic reticulum"/>
    <property type="evidence" value="ECO:0007669"/>
    <property type="project" value="EnsemblFungi"/>
</dbReference>
<evidence type="ECO:0000313" key="16">
    <source>
        <dbReference type="Proteomes" id="UP000094285"/>
    </source>
</evidence>
<dbReference type="GO" id="GO:0046513">
    <property type="term" value="P:ceramide biosynthetic process"/>
    <property type="evidence" value="ECO:0007669"/>
    <property type="project" value="EnsemblFungi"/>
</dbReference>
<feature type="transmembrane region" description="Helical" evidence="13">
    <location>
        <begin position="354"/>
        <end position="373"/>
    </location>
</feature>
<dbReference type="Gene3D" id="3.60.10.10">
    <property type="entry name" value="Endonuclease/exonuclease/phosphatase"/>
    <property type="match status" value="1"/>
</dbReference>
<dbReference type="InterPro" id="IPR038772">
    <property type="entry name" value="Sph/SMPD2-like"/>
</dbReference>
<evidence type="ECO:0000256" key="9">
    <source>
        <dbReference type="ARBA" id="ARBA00022919"/>
    </source>
</evidence>
<comment type="pathway">
    <text evidence="2">Lipid metabolism; sphingolipid metabolism.</text>
</comment>
<evidence type="ECO:0000256" key="2">
    <source>
        <dbReference type="ARBA" id="ARBA00004760"/>
    </source>
</evidence>
<dbReference type="GO" id="GO:0000324">
    <property type="term" value="C:fungal-type vacuole"/>
    <property type="evidence" value="ECO:0007669"/>
    <property type="project" value="EnsemblFungi"/>
</dbReference>
<keyword evidence="16" id="KW-1185">Reference proteome</keyword>
<dbReference type="AlphaFoldDB" id="A0A1E4SKW0"/>
<keyword evidence="12 13" id="KW-0472">Membrane</keyword>
<evidence type="ECO:0000256" key="7">
    <source>
        <dbReference type="ARBA" id="ARBA00022801"/>
    </source>
</evidence>
<keyword evidence="6" id="KW-0479">Metal-binding</keyword>
<name>A0A1E4SKW0_9ASCO</name>
<evidence type="ECO:0000256" key="1">
    <source>
        <dbReference type="ARBA" id="ARBA00004141"/>
    </source>
</evidence>
<dbReference type="InterPro" id="IPR005135">
    <property type="entry name" value="Endo/exonuclease/phosphatase"/>
</dbReference>
<evidence type="ECO:0000313" key="15">
    <source>
        <dbReference type="EMBL" id="ODV80130.1"/>
    </source>
</evidence>
<keyword evidence="10 13" id="KW-1133">Transmembrane helix</keyword>
<evidence type="ECO:0000256" key="8">
    <source>
        <dbReference type="ARBA" id="ARBA00022842"/>
    </source>
</evidence>
<dbReference type="GO" id="GO:0090266">
    <property type="term" value="P:regulation of mitotic cell cycle spindle assembly checkpoint"/>
    <property type="evidence" value="ECO:0007669"/>
    <property type="project" value="EnsemblFungi"/>
</dbReference>
<dbReference type="GO" id="GO:0046872">
    <property type="term" value="F:metal ion binding"/>
    <property type="evidence" value="ECO:0007669"/>
    <property type="project" value="UniProtKB-KW"/>
</dbReference>
<dbReference type="STRING" id="984487.A0A1E4SKW0"/>
<dbReference type="OrthoDB" id="387657at2759"/>
<evidence type="ECO:0000256" key="3">
    <source>
        <dbReference type="ARBA" id="ARBA00004991"/>
    </source>
</evidence>
<protein>
    <submittedName>
        <fullName evidence="15">Phospholipase C type enzyme</fullName>
    </submittedName>
</protein>
<dbReference type="GO" id="GO:0071944">
    <property type="term" value="C:cell periphery"/>
    <property type="evidence" value="ECO:0007669"/>
    <property type="project" value="EnsemblFungi"/>
</dbReference>